<accession>A0A820DR27</accession>
<protein>
    <submittedName>
        <fullName evidence="1">Uncharacterized protein</fullName>
    </submittedName>
</protein>
<evidence type="ECO:0000313" key="1">
    <source>
        <dbReference type="EMBL" id="CAF4236283.1"/>
    </source>
</evidence>
<name>A0A820DR27_9BILA</name>
<organism evidence="1 2">
    <name type="scientific">Rotaria sordida</name>
    <dbReference type="NCBI Taxonomy" id="392033"/>
    <lineage>
        <taxon>Eukaryota</taxon>
        <taxon>Metazoa</taxon>
        <taxon>Spiralia</taxon>
        <taxon>Gnathifera</taxon>
        <taxon>Rotifera</taxon>
        <taxon>Eurotatoria</taxon>
        <taxon>Bdelloidea</taxon>
        <taxon>Philodinida</taxon>
        <taxon>Philodinidae</taxon>
        <taxon>Rotaria</taxon>
    </lineage>
</organism>
<gene>
    <name evidence="1" type="ORF">FNK824_LOCUS37951</name>
</gene>
<feature type="non-terminal residue" evidence="1">
    <location>
        <position position="29"/>
    </location>
</feature>
<comment type="caution">
    <text evidence="1">The sequence shown here is derived from an EMBL/GenBank/DDBJ whole genome shotgun (WGS) entry which is preliminary data.</text>
</comment>
<dbReference type="Proteomes" id="UP000663874">
    <property type="component" value="Unassembled WGS sequence"/>
</dbReference>
<dbReference type="AlphaFoldDB" id="A0A820DR27"/>
<sequence>MLSDLTQTIKSLKNLIKLRILYLHGKSNF</sequence>
<reference evidence="1" key="1">
    <citation type="submission" date="2021-02" db="EMBL/GenBank/DDBJ databases">
        <authorList>
            <person name="Nowell W R."/>
        </authorList>
    </citation>
    <scope>NUCLEOTIDE SEQUENCE</scope>
</reference>
<dbReference type="EMBL" id="CAJOBE010020398">
    <property type="protein sequence ID" value="CAF4236283.1"/>
    <property type="molecule type" value="Genomic_DNA"/>
</dbReference>
<evidence type="ECO:0000313" key="2">
    <source>
        <dbReference type="Proteomes" id="UP000663874"/>
    </source>
</evidence>
<proteinExistence type="predicted"/>